<dbReference type="OrthoDB" id="3650389at2759"/>
<protein>
    <submittedName>
        <fullName evidence="2">Uncharacterized protein</fullName>
    </submittedName>
</protein>
<sequence>MSDPAAMEHLDDLVQQDDLGGTPQPGDSDDLYSSDDDNDSNCEEQQMPEMVSDGRRMRMVWRSGDGNGDSTPHLIERSMTLVRGHPTWKIFINEIELPIVRGSENEPPRYVYLDDRACYAIYSSQAYTREEMREFWPWDFNHQGHIKQGRLNRGHPAYLDDSNKEYALGKLRAKGQWYTFSGAPEVTEYKPLRPKKPTKIEEEVAKELTEGVKQVQAPSSTSKNAPGRKGSAPRTPTSRALPSAALPHASPPQETPSSDFGLRPRRLLPRQPPPQPVPPNTRDAPPFLTSRSRTRPGSLAHLNPKAITVHGLRSESPVGETNVTSPPNSRSESGTPVKRRLAHPLNDDLGDGSEVDSSPRKRTQLSMGRKRQVAGLAETAGTE</sequence>
<evidence type="ECO:0000313" key="2">
    <source>
        <dbReference type="EMBL" id="KAF2277159.1"/>
    </source>
</evidence>
<organism evidence="2 3">
    <name type="scientific">Westerdykella ornata</name>
    <dbReference type="NCBI Taxonomy" id="318751"/>
    <lineage>
        <taxon>Eukaryota</taxon>
        <taxon>Fungi</taxon>
        <taxon>Dikarya</taxon>
        <taxon>Ascomycota</taxon>
        <taxon>Pezizomycotina</taxon>
        <taxon>Dothideomycetes</taxon>
        <taxon>Pleosporomycetidae</taxon>
        <taxon>Pleosporales</taxon>
        <taxon>Sporormiaceae</taxon>
        <taxon>Westerdykella</taxon>
    </lineage>
</organism>
<proteinExistence type="predicted"/>
<evidence type="ECO:0000313" key="3">
    <source>
        <dbReference type="Proteomes" id="UP000800097"/>
    </source>
</evidence>
<dbReference type="GeneID" id="54551414"/>
<dbReference type="Proteomes" id="UP000800097">
    <property type="component" value="Unassembled WGS sequence"/>
</dbReference>
<dbReference type="AlphaFoldDB" id="A0A6A6JQB4"/>
<dbReference type="EMBL" id="ML986491">
    <property type="protein sequence ID" value="KAF2277159.1"/>
    <property type="molecule type" value="Genomic_DNA"/>
</dbReference>
<feature type="compositionally biased region" description="Pro residues" evidence="1">
    <location>
        <begin position="270"/>
        <end position="279"/>
    </location>
</feature>
<evidence type="ECO:0000256" key="1">
    <source>
        <dbReference type="SAM" id="MobiDB-lite"/>
    </source>
</evidence>
<feature type="compositionally biased region" description="Basic and acidic residues" evidence="1">
    <location>
        <begin position="1"/>
        <end position="12"/>
    </location>
</feature>
<reference evidence="2" key="1">
    <citation type="journal article" date="2020" name="Stud. Mycol.">
        <title>101 Dothideomycetes genomes: a test case for predicting lifestyles and emergence of pathogens.</title>
        <authorList>
            <person name="Haridas S."/>
            <person name="Albert R."/>
            <person name="Binder M."/>
            <person name="Bloem J."/>
            <person name="Labutti K."/>
            <person name="Salamov A."/>
            <person name="Andreopoulos B."/>
            <person name="Baker S."/>
            <person name="Barry K."/>
            <person name="Bills G."/>
            <person name="Bluhm B."/>
            <person name="Cannon C."/>
            <person name="Castanera R."/>
            <person name="Culley D."/>
            <person name="Daum C."/>
            <person name="Ezra D."/>
            <person name="Gonzalez J."/>
            <person name="Henrissat B."/>
            <person name="Kuo A."/>
            <person name="Liang C."/>
            <person name="Lipzen A."/>
            <person name="Lutzoni F."/>
            <person name="Magnuson J."/>
            <person name="Mondo S."/>
            <person name="Nolan M."/>
            <person name="Ohm R."/>
            <person name="Pangilinan J."/>
            <person name="Park H.-J."/>
            <person name="Ramirez L."/>
            <person name="Alfaro M."/>
            <person name="Sun H."/>
            <person name="Tritt A."/>
            <person name="Yoshinaga Y."/>
            <person name="Zwiers L.-H."/>
            <person name="Turgeon B."/>
            <person name="Goodwin S."/>
            <person name="Spatafora J."/>
            <person name="Crous P."/>
            <person name="Grigoriev I."/>
        </authorList>
    </citation>
    <scope>NUCLEOTIDE SEQUENCE</scope>
    <source>
        <strain evidence="2">CBS 379.55</strain>
    </source>
</reference>
<feature type="region of interest" description="Disordered" evidence="1">
    <location>
        <begin position="1"/>
        <end position="51"/>
    </location>
</feature>
<keyword evidence="3" id="KW-1185">Reference proteome</keyword>
<name>A0A6A6JQB4_WESOR</name>
<dbReference type="RefSeq" id="XP_033654698.1">
    <property type="nucleotide sequence ID" value="XM_033798239.1"/>
</dbReference>
<accession>A0A6A6JQB4</accession>
<feature type="compositionally biased region" description="Basic residues" evidence="1">
    <location>
        <begin position="360"/>
        <end position="372"/>
    </location>
</feature>
<gene>
    <name evidence="2" type="ORF">EI97DRAFT_432769</name>
</gene>
<feature type="compositionally biased region" description="Acidic residues" evidence="1">
    <location>
        <begin position="27"/>
        <end position="42"/>
    </location>
</feature>
<feature type="compositionally biased region" description="Polar residues" evidence="1">
    <location>
        <begin position="319"/>
        <end position="334"/>
    </location>
</feature>
<feature type="region of interest" description="Disordered" evidence="1">
    <location>
        <begin position="209"/>
        <end position="383"/>
    </location>
</feature>